<name>A0ABD1JFF1_9TELE</name>
<dbReference type="Proteomes" id="UP001591681">
    <property type="component" value="Unassembled WGS sequence"/>
</dbReference>
<feature type="compositionally biased region" description="Basic and acidic residues" evidence="2">
    <location>
        <begin position="206"/>
        <end position="215"/>
    </location>
</feature>
<dbReference type="InterPro" id="IPR032071">
    <property type="entry name" value="DUF4806"/>
</dbReference>
<keyword evidence="1" id="KW-0175">Coiled coil</keyword>
<dbReference type="Pfam" id="PF16064">
    <property type="entry name" value="DUF4806"/>
    <property type="match status" value="1"/>
</dbReference>
<reference evidence="4 5" key="1">
    <citation type="submission" date="2024-09" db="EMBL/GenBank/DDBJ databases">
        <title>A chromosome-level genome assembly of Gray's grenadier anchovy, Coilia grayii.</title>
        <authorList>
            <person name="Fu Z."/>
        </authorList>
    </citation>
    <scope>NUCLEOTIDE SEQUENCE [LARGE SCALE GENOMIC DNA]</scope>
    <source>
        <strain evidence="4">G4</strain>
        <tissue evidence="4">Muscle</tissue>
    </source>
</reference>
<evidence type="ECO:0000313" key="5">
    <source>
        <dbReference type="Proteomes" id="UP001591681"/>
    </source>
</evidence>
<keyword evidence="5" id="KW-1185">Reference proteome</keyword>
<dbReference type="AlphaFoldDB" id="A0ABD1JFF1"/>
<evidence type="ECO:0000256" key="2">
    <source>
        <dbReference type="SAM" id="MobiDB-lite"/>
    </source>
</evidence>
<proteinExistence type="predicted"/>
<gene>
    <name evidence="4" type="ORF">ACEWY4_019087</name>
</gene>
<feature type="domain" description="DUF4806" evidence="3">
    <location>
        <begin position="301"/>
        <end position="385"/>
    </location>
</feature>
<evidence type="ECO:0000313" key="4">
    <source>
        <dbReference type="EMBL" id="KAL2085767.1"/>
    </source>
</evidence>
<comment type="caution">
    <text evidence="4">The sequence shown here is derived from an EMBL/GenBank/DDBJ whole genome shotgun (WGS) entry which is preliminary data.</text>
</comment>
<dbReference type="PANTHER" id="PTHR34153">
    <property type="entry name" value="SI:CH211-262H13.3-RELATED-RELATED"/>
    <property type="match status" value="1"/>
</dbReference>
<feature type="region of interest" description="Disordered" evidence="2">
    <location>
        <begin position="188"/>
        <end position="223"/>
    </location>
</feature>
<feature type="coiled-coil region" evidence="1">
    <location>
        <begin position="256"/>
        <end position="290"/>
    </location>
</feature>
<sequence length="467" mass="52992">MIDCDYTRIPFVVGIFCGTGKPSNVFDYLRQFVNELSDLLSSGITFGGRVLRVAISSFICDAPARAFVKQIKSHNGYSGCDKCSSNILLFSPLKFNTYQMAQVWKVVEFQDRSAAVVPLIWLATIDGELCCYWPPLEEKKIEKAAMNYIPPAQGWHVHRGVRVLKTCGIYLKAQCSLQQSLEEGCRTADLQSEDEYGPRKRRPNKRYNEGDEKAPSRKGRQPPLIEPFLDSEWQFPSLNEGDYLPNVWCNLTDMGISTLISLLNHLREDNRQLKEEVGRLAQEVRAMRREMGRQETPQTSPLFPLPLSTMEEFKAAEALLKANGTQRKLMVSTLALCGGTEAGAIVRRMLRTLLSNGLASQFNWAGKGEKTAFKYTNLHDVLFDALQKQLPGSTHAVFRRQCKKVAEIRTRERGESEEHGGRYFHHLGNHAIPNYFLYQCCKFKCCVCVSVSIYRLLLPGSRRDKIK</sequence>
<dbReference type="PANTHER" id="PTHR34153:SF2">
    <property type="entry name" value="SI:CH211-262H13.3-RELATED"/>
    <property type="match status" value="1"/>
</dbReference>
<accession>A0ABD1JFF1</accession>
<evidence type="ECO:0000256" key="1">
    <source>
        <dbReference type="SAM" id="Coils"/>
    </source>
</evidence>
<organism evidence="4 5">
    <name type="scientific">Coilia grayii</name>
    <name type="common">Gray's grenadier anchovy</name>
    <dbReference type="NCBI Taxonomy" id="363190"/>
    <lineage>
        <taxon>Eukaryota</taxon>
        <taxon>Metazoa</taxon>
        <taxon>Chordata</taxon>
        <taxon>Craniata</taxon>
        <taxon>Vertebrata</taxon>
        <taxon>Euteleostomi</taxon>
        <taxon>Actinopterygii</taxon>
        <taxon>Neopterygii</taxon>
        <taxon>Teleostei</taxon>
        <taxon>Clupei</taxon>
        <taxon>Clupeiformes</taxon>
        <taxon>Clupeoidei</taxon>
        <taxon>Engraulidae</taxon>
        <taxon>Coilinae</taxon>
        <taxon>Coilia</taxon>
    </lineage>
</organism>
<dbReference type="EMBL" id="JBHFQA010000016">
    <property type="protein sequence ID" value="KAL2085767.1"/>
    <property type="molecule type" value="Genomic_DNA"/>
</dbReference>
<protein>
    <recommendedName>
        <fullName evidence="3">DUF4806 domain-containing protein</fullName>
    </recommendedName>
</protein>
<evidence type="ECO:0000259" key="3">
    <source>
        <dbReference type="Pfam" id="PF16064"/>
    </source>
</evidence>